<keyword evidence="2" id="KW-1185">Reference proteome</keyword>
<accession>A0A8X6TUZ6</accession>
<sequence length="127" mass="14780">MSVQQVRKCCREFEDECADVQDYQHSGWPSVSDETITKVEEALLKYQRVRVRNLCEMIPNVSKSCIHKIVIDLLGYAKVCARIEEELKEEVLSYLRGTAEDIYNSGMKKMVHRMQKCIDLNGDYVEK</sequence>
<dbReference type="PANTHER" id="PTHR46060:SF1">
    <property type="entry name" value="MARINER MOS1 TRANSPOSASE-LIKE PROTEIN"/>
    <property type="match status" value="1"/>
</dbReference>
<dbReference type="OrthoDB" id="6436843at2759"/>
<dbReference type="InterPro" id="IPR052709">
    <property type="entry name" value="Transposase-MT_Hybrid"/>
</dbReference>
<dbReference type="AlphaFoldDB" id="A0A8X6TUZ6"/>
<organism evidence="1 2">
    <name type="scientific">Nephila pilipes</name>
    <name type="common">Giant wood spider</name>
    <name type="synonym">Nephila maculata</name>
    <dbReference type="NCBI Taxonomy" id="299642"/>
    <lineage>
        <taxon>Eukaryota</taxon>
        <taxon>Metazoa</taxon>
        <taxon>Ecdysozoa</taxon>
        <taxon>Arthropoda</taxon>
        <taxon>Chelicerata</taxon>
        <taxon>Arachnida</taxon>
        <taxon>Araneae</taxon>
        <taxon>Araneomorphae</taxon>
        <taxon>Entelegynae</taxon>
        <taxon>Araneoidea</taxon>
        <taxon>Nephilidae</taxon>
        <taxon>Nephila</taxon>
    </lineage>
</organism>
<dbReference type="InterPro" id="IPR036397">
    <property type="entry name" value="RNaseH_sf"/>
</dbReference>
<reference evidence="1" key="1">
    <citation type="submission" date="2020-08" db="EMBL/GenBank/DDBJ databases">
        <title>Multicomponent nature underlies the extraordinary mechanical properties of spider dragline silk.</title>
        <authorList>
            <person name="Kono N."/>
            <person name="Nakamura H."/>
            <person name="Mori M."/>
            <person name="Yoshida Y."/>
            <person name="Ohtoshi R."/>
            <person name="Malay A.D."/>
            <person name="Moran D.A.P."/>
            <person name="Tomita M."/>
            <person name="Numata K."/>
            <person name="Arakawa K."/>
        </authorList>
    </citation>
    <scope>NUCLEOTIDE SEQUENCE</scope>
</reference>
<protein>
    <submittedName>
        <fullName evidence="1">Histone-lysine N-methyltransferase SETMAR</fullName>
    </submittedName>
</protein>
<dbReference type="EMBL" id="BMAW01017244">
    <property type="protein sequence ID" value="GFT52964.1"/>
    <property type="molecule type" value="Genomic_DNA"/>
</dbReference>
<dbReference type="Proteomes" id="UP000887013">
    <property type="component" value="Unassembled WGS sequence"/>
</dbReference>
<name>A0A8X6TUZ6_NEPPI</name>
<comment type="caution">
    <text evidence="1">The sequence shown here is derived from an EMBL/GenBank/DDBJ whole genome shotgun (WGS) entry which is preliminary data.</text>
</comment>
<gene>
    <name evidence="1" type="primary">WH47_05249</name>
    <name evidence="1" type="ORF">NPIL_162811</name>
</gene>
<dbReference type="GO" id="GO:0003676">
    <property type="term" value="F:nucleic acid binding"/>
    <property type="evidence" value="ECO:0007669"/>
    <property type="project" value="InterPro"/>
</dbReference>
<proteinExistence type="predicted"/>
<dbReference type="PANTHER" id="PTHR46060">
    <property type="entry name" value="MARINER MOS1 TRANSPOSASE-LIKE PROTEIN"/>
    <property type="match status" value="1"/>
</dbReference>
<dbReference type="Gene3D" id="3.30.420.10">
    <property type="entry name" value="Ribonuclease H-like superfamily/Ribonuclease H"/>
    <property type="match status" value="1"/>
</dbReference>
<evidence type="ECO:0000313" key="2">
    <source>
        <dbReference type="Proteomes" id="UP000887013"/>
    </source>
</evidence>
<evidence type="ECO:0000313" key="1">
    <source>
        <dbReference type="EMBL" id="GFT52964.1"/>
    </source>
</evidence>